<dbReference type="PANTHER" id="PTHR46483">
    <property type="entry name" value="PHOSPHOLIPASE A1 PLIP2, CHLOROPLASTIC"/>
    <property type="match status" value="1"/>
</dbReference>
<dbReference type="SUPFAM" id="SSF53474">
    <property type="entry name" value="alpha/beta-Hydrolases"/>
    <property type="match status" value="1"/>
</dbReference>
<evidence type="ECO:0000256" key="1">
    <source>
        <dbReference type="SAM" id="MobiDB-lite"/>
    </source>
</evidence>
<feature type="region of interest" description="Disordered" evidence="1">
    <location>
        <begin position="107"/>
        <end position="143"/>
    </location>
</feature>
<sequence>MLRTNQLIIQAHSRTFRFLDARIRDKCSKKLPSTSRPSQSCCSLNASACQAGRTTASRTAILFATTGRYTGSTAGSEYSPPVQNEDGGVAASTNASGRLSTLKYVPGAGHPREMASQVHEPGDVESNLAEDVSPPSRKHSKRRAVPLPLPRRELDRAARLASVNSYVYTVSDEQLEGKLQAAGLALLAQGRNRYTRWFVAEGRLPQVHARPSGAARRRAAPSGAAVTPMANTHPGASQELELWEEQDYHWGVERLVFVRGVVWRDPTIDLRSLWQELANCWPVPFEPSFLDSQDVMVHRGVEGIASEVWDSLLPWILDVPEGRTLNFVGHSLGGALALVLAAKARAKLRLRGSDLKCYTFGSPSVMAHRRGEPGEAVCRLLGMDPASIQSFCLDDDPVPRAMLSVDPAYSLLRRSELGERILKWRESWLGSGPLTLNRFLFEPVGRHFLIRWDPSTGSRLVEVGEGDNAVRLDEAMKMHVEQMLAEPMRLIKAMTDHNQGAYVSELLLASKEHVD</sequence>
<dbReference type="Gene3D" id="3.40.50.1820">
    <property type="entry name" value="alpha/beta hydrolase"/>
    <property type="match status" value="1"/>
</dbReference>
<evidence type="ECO:0000313" key="3">
    <source>
        <dbReference type="EMBL" id="JAC66671.1"/>
    </source>
</evidence>
<dbReference type="GO" id="GO:0006629">
    <property type="term" value="P:lipid metabolic process"/>
    <property type="evidence" value="ECO:0007669"/>
    <property type="project" value="InterPro"/>
</dbReference>
<evidence type="ECO:0000259" key="2">
    <source>
        <dbReference type="Pfam" id="PF01764"/>
    </source>
</evidence>
<dbReference type="InterPro" id="IPR002921">
    <property type="entry name" value="Fungal_lipase-type"/>
</dbReference>
<accession>A0A061R854</accession>
<dbReference type="AlphaFoldDB" id="A0A061R854"/>
<dbReference type="InterPro" id="IPR043367">
    <property type="entry name" value="PLIP1/2/3"/>
</dbReference>
<dbReference type="PANTHER" id="PTHR46483:SF4">
    <property type="entry name" value="PHOSPHOLIPASE A1 PLIP2, CHLOROPLASTIC"/>
    <property type="match status" value="1"/>
</dbReference>
<dbReference type="EMBL" id="GBEZ01019951">
    <property type="protein sequence ID" value="JAC66671.1"/>
    <property type="molecule type" value="Transcribed_RNA"/>
</dbReference>
<dbReference type="InterPro" id="IPR029058">
    <property type="entry name" value="AB_hydrolase_fold"/>
</dbReference>
<dbReference type="GO" id="GO:0008970">
    <property type="term" value="F:phospholipase A1 activity"/>
    <property type="evidence" value="ECO:0007669"/>
    <property type="project" value="InterPro"/>
</dbReference>
<reference evidence="3" key="1">
    <citation type="submission" date="2014-05" db="EMBL/GenBank/DDBJ databases">
        <title>The transcriptome of the halophilic microalga Tetraselmis sp. GSL018 isolated from the Great Salt Lake, Utah.</title>
        <authorList>
            <person name="Jinkerson R.E."/>
            <person name="D'Adamo S."/>
            <person name="Posewitz M.C."/>
        </authorList>
    </citation>
    <scope>NUCLEOTIDE SEQUENCE</scope>
    <source>
        <strain evidence="3">GSL018</strain>
    </source>
</reference>
<protein>
    <recommendedName>
        <fullName evidence="2">Fungal lipase-type domain-containing protein</fullName>
    </recommendedName>
</protein>
<feature type="region of interest" description="Disordered" evidence="1">
    <location>
        <begin position="74"/>
        <end position="95"/>
    </location>
</feature>
<feature type="domain" description="Fungal lipase-type" evidence="2">
    <location>
        <begin position="274"/>
        <end position="403"/>
    </location>
</feature>
<dbReference type="Pfam" id="PF01764">
    <property type="entry name" value="Lipase_3"/>
    <property type="match status" value="1"/>
</dbReference>
<organism evidence="3">
    <name type="scientific">Tetraselmis sp. GSL018</name>
    <dbReference type="NCBI Taxonomy" id="582737"/>
    <lineage>
        <taxon>Eukaryota</taxon>
        <taxon>Viridiplantae</taxon>
        <taxon>Chlorophyta</taxon>
        <taxon>core chlorophytes</taxon>
        <taxon>Chlorodendrophyceae</taxon>
        <taxon>Chlorodendrales</taxon>
        <taxon>Chlorodendraceae</taxon>
        <taxon>Tetraselmis</taxon>
    </lineage>
</organism>
<name>A0A061R854_9CHLO</name>
<proteinExistence type="predicted"/>
<gene>
    <name evidence="3" type="ORF">TSPGSL018_13083</name>
</gene>